<dbReference type="OrthoDB" id="1121350at2"/>
<dbReference type="STRING" id="1409788.NC99_44380"/>
<reference evidence="2" key="1">
    <citation type="submission" date="2015-07" db="EMBL/GenBank/DDBJ databases">
        <title>Genome sequencing of Sunxiuqinia dokdonensis strain SK.</title>
        <authorList>
            <person name="Ahn S."/>
            <person name="Kim B.-C."/>
        </authorList>
    </citation>
    <scope>NUCLEOTIDE SEQUENCE [LARGE SCALE GENOMIC DNA]</scope>
    <source>
        <strain evidence="2">SK</strain>
    </source>
</reference>
<accession>A0A0L8V3D6</accession>
<evidence type="ECO:0000313" key="1">
    <source>
        <dbReference type="EMBL" id="KOH42712.1"/>
    </source>
</evidence>
<protein>
    <submittedName>
        <fullName evidence="1">Uncharacterized protein</fullName>
    </submittedName>
</protein>
<keyword evidence="2" id="KW-1185">Reference proteome</keyword>
<organism evidence="1 2">
    <name type="scientific">Sunxiuqinia dokdonensis</name>
    <dbReference type="NCBI Taxonomy" id="1409788"/>
    <lineage>
        <taxon>Bacteria</taxon>
        <taxon>Pseudomonadati</taxon>
        <taxon>Bacteroidota</taxon>
        <taxon>Bacteroidia</taxon>
        <taxon>Marinilabiliales</taxon>
        <taxon>Prolixibacteraceae</taxon>
        <taxon>Sunxiuqinia</taxon>
    </lineage>
</organism>
<name>A0A0L8V3D6_9BACT</name>
<proteinExistence type="predicted"/>
<dbReference type="AlphaFoldDB" id="A0A0L8V3D6"/>
<gene>
    <name evidence="1" type="ORF">NC99_44380</name>
</gene>
<dbReference type="RefSeq" id="WP_053188434.1">
    <property type="nucleotide sequence ID" value="NZ_LGIA01000214.1"/>
</dbReference>
<dbReference type="Proteomes" id="UP000036958">
    <property type="component" value="Unassembled WGS sequence"/>
</dbReference>
<comment type="caution">
    <text evidence="1">The sequence shown here is derived from an EMBL/GenBank/DDBJ whole genome shotgun (WGS) entry which is preliminary data.</text>
</comment>
<sequence length="143" mass="17319">MPDKKAHEQQVLQIFRNLIADFPKGKVLQTESPDFLVRLNRKKVIGIELTELHGQTFYDNLGYYHNPELLYQNIEHTISAKEEKIYLYQKSKPVELWLLIHLRSFQNQLNFHYRNKLTNWVFRSSFDRIFLLEETKRELHEIC</sequence>
<dbReference type="EMBL" id="LGIA01000214">
    <property type="protein sequence ID" value="KOH42712.1"/>
    <property type="molecule type" value="Genomic_DNA"/>
</dbReference>
<evidence type="ECO:0000313" key="2">
    <source>
        <dbReference type="Proteomes" id="UP000036958"/>
    </source>
</evidence>